<evidence type="ECO:0000259" key="12">
    <source>
        <dbReference type="PROSITE" id="PS51352"/>
    </source>
</evidence>
<keyword evidence="14" id="KW-1185">Reference proteome</keyword>
<dbReference type="Gene3D" id="3.40.30.10">
    <property type="entry name" value="Glutaredoxin"/>
    <property type="match status" value="1"/>
</dbReference>
<dbReference type="GO" id="GO:0042744">
    <property type="term" value="P:hydrogen peroxide catabolic process"/>
    <property type="evidence" value="ECO:0007669"/>
    <property type="project" value="TreeGrafter"/>
</dbReference>
<evidence type="ECO:0000256" key="4">
    <source>
        <dbReference type="ARBA" id="ARBA00017462"/>
    </source>
</evidence>
<reference evidence="13 14" key="1">
    <citation type="submission" date="2019-09" db="EMBL/GenBank/DDBJ databases">
        <title>Genome sequencing of strain KACC 21233.</title>
        <authorList>
            <person name="Heo J."/>
            <person name="Kim S.-J."/>
            <person name="Kim J.-S."/>
            <person name="Hong S.-B."/>
            <person name="Kwon S.-W."/>
        </authorList>
    </citation>
    <scope>NUCLEOTIDE SEQUENCE [LARGE SCALE GENOMIC DNA]</scope>
    <source>
        <strain evidence="13 14">KACC 21233</strain>
    </source>
</reference>
<evidence type="ECO:0000256" key="8">
    <source>
        <dbReference type="ARBA" id="ARBA00023284"/>
    </source>
</evidence>
<dbReference type="PIRSF" id="PIRSF000239">
    <property type="entry name" value="AHPC"/>
    <property type="match status" value="1"/>
</dbReference>
<accession>A0A5C1YM89</accession>
<dbReference type="InterPro" id="IPR036249">
    <property type="entry name" value="Thioredoxin-like_sf"/>
</dbReference>
<organism evidence="13 14">
    <name type="scientific">Acetobacter vaccinii</name>
    <dbReference type="NCBI Taxonomy" id="2592655"/>
    <lineage>
        <taxon>Bacteria</taxon>
        <taxon>Pseudomonadati</taxon>
        <taxon>Pseudomonadota</taxon>
        <taxon>Alphaproteobacteria</taxon>
        <taxon>Acetobacterales</taxon>
        <taxon>Acetobacteraceae</taxon>
        <taxon>Acetobacter</taxon>
    </lineage>
</organism>
<evidence type="ECO:0000256" key="3">
    <source>
        <dbReference type="ARBA" id="ARBA00013021"/>
    </source>
</evidence>
<dbReference type="PANTHER" id="PTHR10681:SF121">
    <property type="entry name" value="ALKYL HYDROPEROXIDE REDUCTASE C"/>
    <property type="match status" value="1"/>
</dbReference>
<proteinExistence type="inferred from homology"/>
<dbReference type="EC" id="1.11.1.26" evidence="3"/>
<protein>
    <recommendedName>
        <fullName evidence="4">Alkyl hydroperoxide reductase C</fullName>
        <ecNumber evidence="3">1.11.1.26</ecNumber>
    </recommendedName>
    <alternativeName>
        <fullName evidence="9">Peroxiredoxin</fullName>
    </alternativeName>
</protein>
<dbReference type="GO" id="GO:0045454">
    <property type="term" value="P:cell redox homeostasis"/>
    <property type="evidence" value="ECO:0007669"/>
    <property type="project" value="TreeGrafter"/>
</dbReference>
<comment type="catalytic activity">
    <reaction evidence="10">
        <text>a hydroperoxide + NADH + H(+) = an alcohol + NAD(+) + H2O</text>
        <dbReference type="Rhea" id="RHEA:62628"/>
        <dbReference type="ChEBI" id="CHEBI:15377"/>
        <dbReference type="ChEBI" id="CHEBI:15378"/>
        <dbReference type="ChEBI" id="CHEBI:30879"/>
        <dbReference type="ChEBI" id="CHEBI:35924"/>
        <dbReference type="ChEBI" id="CHEBI:57540"/>
        <dbReference type="ChEBI" id="CHEBI:57945"/>
        <dbReference type="EC" id="1.11.1.26"/>
    </reaction>
</comment>
<dbReference type="InterPro" id="IPR024706">
    <property type="entry name" value="Peroxiredoxin_AhpC-typ"/>
</dbReference>
<dbReference type="OrthoDB" id="9812811at2"/>
<gene>
    <name evidence="13" type="ORF">FLP30_06595</name>
</gene>
<evidence type="ECO:0000256" key="2">
    <source>
        <dbReference type="ARBA" id="ARBA00011654"/>
    </source>
</evidence>
<keyword evidence="5 13" id="KW-0575">Peroxidase</keyword>
<evidence type="ECO:0000256" key="1">
    <source>
        <dbReference type="ARBA" id="ARBA00009796"/>
    </source>
</evidence>
<dbReference type="InterPro" id="IPR019479">
    <property type="entry name" value="Peroxiredoxin_C"/>
</dbReference>
<dbReference type="RefSeq" id="WP_149279104.1">
    <property type="nucleotide sequence ID" value="NZ_CP043506.1"/>
</dbReference>
<dbReference type="SUPFAM" id="SSF52833">
    <property type="entry name" value="Thioredoxin-like"/>
    <property type="match status" value="1"/>
</dbReference>
<feature type="active site" description="Cysteine sulfenic acid (-SOH) intermediate; for peroxidase activity" evidence="11">
    <location>
        <position position="60"/>
    </location>
</feature>
<dbReference type="Proteomes" id="UP000324536">
    <property type="component" value="Chromosome"/>
</dbReference>
<keyword evidence="8" id="KW-0676">Redox-active center</keyword>
<evidence type="ECO:0000256" key="11">
    <source>
        <dbReference type="PIRSR" id="PIRSR000239-1"/>
    </source>
</evidence>
<comment type="subunit">
    <text evidence="2">Homodimer; disulfide-linked, upon oxidation. 5 homodimers assemble to form a ring-like decamer.</text>
</comment>
<comment type="similarity">
    <text evidence="1">Belongs to the peroxiredoxin family. AhpC/Prx1 subfamily.</text>
</comment>
<dbReference type="NCBIfam" id="NF009668">
    <property type="entry name" value="PRK13189.1"/>
    <property type="match status" value="1"/>
</dbReference>
<dbReference type="PROSITE" id="PS51352">
    <property type="entry name" value="THIOREDOXIN_2"/>
    <property type="match status" value="1"/>
</dbReference>
<name>A0A5C1YM89_9PROT</name>
<feature type="domain" description="Thioredoxin" evidence="12">
    <location>
        <begin position="19"/>
        <end position="174"/>
    </location>
</feature>
<dbReference type="GO" id="GO:0006979">
    <property type="term" value="P:response to oxidative stress"/>
    <property type="evidence" value="ECO:0007669"/>
    <property type="project" value="TreeGrafter"/>
</dbReference>
<evidence type="ECO:0000256" key="9">
    <source>
        <dbReference type="ARBA" id="ARBA00032077"/>
    </source>
</evidence>
<evidence type="ECO:0000256" key="6">
    <source>
        <dbReference type="ARBA" id="ARBA00022862"/>
    </source>
</evidence>
<dbReference type="GO" id="GO:0102039">
    <property type="term" value="F:NADH-dependent peroxiredoxin activity"/>
    <property type="evidence" value="ECO:0007669"/>
    <property type="project" value="UniProtKB-EC"/>
</dbReference>
<keyword evidence="7 13" id="KW-0560">Oxidoreductase</keyword>
<dbReference type="AlphaFoldDB" id="A0A5C1YM89"/>
<dbReference type="GO" id="GO:0005829">
    <property type="term" value="C:cytosol"/>
    <property type="evidence" value="ECO:0007669"/>
    <property type="project" value="TreeGrafter"/>
</dbReference>
<evidence type="ECO:0000313" key="13">
    <source>
        <dbReference type="EMBL" id="QEO17426.1"/>
    </source>
</evidence>
<dbReference type="GO" id="GO:0033554">
    <property type="term" value="P:cellular response to stress"/>
    <property type="evidence" value="ECO:0007669"/>
    <property type="project" value="TreeGrafter"/>
</dbReference>
<sequence>MHDTVPTPGTAAATQQAPVKIGDLAPDFVARTTQGTLTLSALRGRWVILFSHPADFTPVCTSEFIALAKAEPDFAAMGCALVGLSVDSLPTHLAWVDAIRERFDVRIPFPVVEDPSMAIAIAYGMLDSTARNSATIRATYFIDPQGIVRAMTWYPMTIGRSAAEMLRMLAALQRVEKGDVLTPEGWTPGAPVMLPPSQTQDAVAQAGPCWFMTLQKDTQA</sequence>
<dbReference type="PANTHER" id="PTHR10681">
    <property type="entry name" value="THIOREDOXIN PEROXIDASE"/>
    <property type="match status" value="1"/>
</dbReference>
<dbReference type="KEGG" id="acek:FLP30_06595"/>
<evidence type="ECO:0000256" key="7">
    <source>
        <dbReference type="ARBA" id="ARBA00023002"/>
    </source>
</evidence>
<dbReference type="Pfam" id="PF00578">
    <property type="entry name" value="AhpC-TSA"/>
    <property type="match status" value="1"/>
</dbReference>
<dbReference type="GO" id="GO:0008379">
    <property type="term" value="F:thioredoxin peroxidase activity"/>
    <property type="evidence" value="ECO:0007669"/>
    <property type="project" value="TreeGrafter"/>
</dbReference>
<dbReference type="InterPro" id="IPR050217">
    <property type="entry name" value="Peroxiredoxin"/>
</dbReference>
<evidence type="ECO:0000256" key="5">
    <source>
        <dbReference type="ARBA" id="ARBA00022559"/>
    </source>
</evidence>
<evidence type="ECO:0000313" key="14">
    <source>
        <dbReference type="Proteomes" id="UP000324536"/>
    </source>
</evidence>
<dbReference type="EMBL" id="CP043506">
    <property type="protein sequence ID" value="QEO17426.1"/>
    <property type="molecule type" value="Genomic_DNA"/>
</dbReference>
<keyword evidence="6" id="KW-0049">Antioxidant</keyword>
<evidence type="ECO:0000256" key="10">
    <source>
        <dbReference type="ARBA" id="ARBA00047572"/>
    </source>
</evidence>
<dbReference type="InterPro" id="IPR000866">
    <property type="entry name" value="AhpC/TSA"/>
</dbReference>
<dbReference type="Pfam" id="PF10417">
    <property type="entry name" value="1-cysPrx_C"/>
    <property type="match status" value="1"/>
</dbReference>
<dbReference type="InterPro" id="IPR013766">
    <property type="entry name" value="Thioredoxin_domain"/>
</dbReference>